<feature type="domain" description="HTH lysR-type" evidence="5">
    <location>
        <begin position="9"/>
        <end position="66"/>
    </location>
</feature>
<keyword evidence="2" id="KW-0805">Transcription regulation</keyword>
<organism evidence="6 7">
    <name type="scientific">Buttiauxella gaviniae</name>
    <dbReference type="NCBI Taxonomy" id="82990"/>
    <lineage>
        <taxon>Bacteria</taxon>
        <taxon>Pseudomonadati</taxon>
        <taxon>Pseudomonadota</taxon>
        <taxon>Gammaproteobacteria</taxon>
        <taxon>Enterobacterales</taxon>
        <taxon>Enterobacteriaceae</taxon>
        <taxon>Buttiauxella</taxon>
    </lineage>
</organism>
<keyword evidence="4" id="KW-0804">Transcription</keyword>
<dbReference type="PANTHER" id="PTHR30118:SF6">
    <property type="entry name" value="HTH-TYPE TRANSCRIPTIONAL REGULATOR LEUO"/>
    <property type="match status" value="1"/>
</dbReference>
<dbReference type="EMBL" id="JBFMVT010000002">
    <property type="protein sequence ID" value="MEW7312163.1"/>
    <property type="molecule type" value="Genomic_DNA"/>
</dbReference>
<accession>A0ABV3NRK9</accession>
<dbReference type="Gene3D" id="1.10.10.10">
    <property type="entry name" value="Winged helix-like DNA-binding domain superfamily/Winged helix DNA-binding domain"/>
    <property type="match status" value="1"/>
</dbReference>
<keyword evidence="3" id="KW-0238">DNA-binding</keyword>
<dbReference type="InterPro" id="IPR000847">
    <property type="entry name" value="LysR_HTH_N"/>
</dbReference>
<dbReference type="RefSeq" id="WP_367594428.1">
    <property type="nucleotide sequence ID" value="NZ_JBFMVT010000002.1"/>
</dbReference>
<name>A0ABV3NRK9_9ENTR</name>
<comment type="similarity">
    <text evidence="1">Belongs to the LysR transcriptional regulatory family.</text>
</comment>
<evidence type="ECO:0000259" key="5">
    <source>
        <dbReference type="PROSITE" id="PS50931"/>
    </source>
</evidence>
<comment type="caution">
    <text evidence="6">The sequence shown here is derived from an EMBL/GenBank/DDBJ whole genome shotgun (WGS) entry which is preliminary data.</text>
</comment>
<evidence type="ECO:0000256" key="1">
    <source>
        <dbReference type="ARBA" id="ARBA00009437"/>
    </source>
</evidence>
<protein>
    <submittedName>
        <fullName evidence="6">LysR family transcriptional regulator</fullName>
    </submittedName>
</protein>
<dbReference type="Proteomes" id="UP001555342">
    <property type="component" value="Unassembled WGS sequence"/>
</dbReference>
<evidence type="ECO:0000256" key="3">
    <source>
        <dbReference type="ARBA" id="ARBA00023125"/>
    </source>
</evidence>
<dbReference type="Gene3D" id="3.40.190.10">
    <property type="entry name" value="Periplasmic binding protein-like II"/>
    <property type="match status" value="2"/>
</dbReference>
<dbReference type="SUPFAM" id="SSF46785">
    <property type="entry name" value="Winged helix' DNA-binding domain"/>
    <property type="match status" value="1"/>
</dbReference>
<dbReference type="PANTHER" id="PTHR30118">
    <property type="entry name" value="HTH-TYPE TRANSCRIPTIONAL REGULATOR LEUO-RELATED"/>
    <property type="match status" value="1"/>
</dbReference>
<gene>
    <name evidence="6" type="ORF">AB1E22_05480</name>
</gene>
<evidence type="ECO:0000256" key="4">
    <source>
        <dbReference type="ARBA" id="ARBA00023163"/>
    </source>
</evidence>
<sequence length="301" mass="34214">MTGSKTKEFDYNLIKTMNEVIVSGNLSRAATNLNISVSAVSSSLKKLRQHFGGDLFYRTVNGLKPTSAALEIHHSFSKAIFIIENVVRNKEVMHPGNSTLKVICPDILEPYFIIEKNENIEFSSYGNSDHDDVIQRFLHKNIDILVSNTFLHHEKVVTKKLTVLDDFVVVCSAHSMLTTQQAFTLTHYFTYPHACYCHPLLGPAKTPFGGQIYIDTPFPGKIRTAYISSTINGLINALEHSDMLAILPRKIAHYFIHHRQYHLAEFELPAEIKIICPPLYVNYLLDETRDKPISEIIKWNI</sequence>
<evidence type="ECO:0000256" key="2">
    <source>
        <dbReference type="ARBA" id="ARBA00023015"/>
    </source>
</evidence>
<dbReference type="InterPro" id="IPR036388">
    <property type="entry name" value="WH-like_DNA-bd_sf"/>
</dbReference>
<dbReference type="PROSITE" id="PS50931">
    <property type="entry name" value="HTH_LYSR"/>
    <property type="match status" value="1"/>
</dbReference>
<evidence type="ECO:0000313" key="6">
    <source>
        <dbReference type="EMBL" id="MEW7312163.1"/>
    </source>
</evidence>
<reference evidence="6 7" key="1">
    <citation type="submission" date="2024-07" db="EMBL/GenBank/DDBJ databases">
        <authorList>
            <person name="Wang L."/>
        </authorList>
    </citation>
    <scope>NUCLEOTIDE SEQUENCE [LARGE SCALE GENOMIC DNA]</scope>
    <source>
        <strain evidence="6 7">WL359</strain>
    </source>
</reference>
<dbReference type="InterPro" id="IPR036390">
    <property type="entry name" value="WH_DNA-bd_sf"/>
</dbReference>
<dbReference type="Pfam" id="PF00126">
    <property type="entry name" value="HTH_1"/>
    <property type="match status" value="1"/>
</dbReference>
<dbReference type="SUPFAM" id="SSF53850">
    <property type="entry name" value="Periplasmic binding protein-like II"/>
    <property type="match status" value="1"/>
</dbReference>
<keyword evidence="7" id="KW-1185">Reference proteome</keyword>
<evidence type="ECO:0000313" key="7">
    <source>
        <dbReference type="Proteomes" id="UP001555342"/>
    </source>
</evidence>
<dbReference type="InterPro" id="IPR050389">
    <property type="entry name" value="LysR-type_TF"/>
</dbReference>
<proteinExistence type="inferred from homology"/>